<dbReference type="Gene3D" id="2.10.50.10">
    <property type="entry name" value="Tumor Necrosis Factor Receptor, subunit A, domain 2"/>
    <property type="match status" value="5"/>
</dbReference>
<dbReference type="SMART" id="SM00028">
    <property type="entry name" value="TPR"/>
    <property type="match status" value="6"/>
</dbReference>
<dbReference type="SUPFAM" id="SSF57184">
    <property type="entry name" value="Growth factor receptor domain"/>
    <property type="match status" value="4"/>
</dbReference>
<feature type="compositionally biased region" description="Basic residues" evidence="6">
    <location>
        <begin position="2175"/>
        <end position="2184"/>
    </location>
</feature>
<feature type="compositionally biased region" description="Pro residues" evidence="6">
    <location>
        <begin position="2157"/>
        <end position="2166"/>
    </location>
</feature>
<dbReference type="eggNOG" id="KOG1217">
    <property type="taxonomic scope" value="Eukaryota"/>
</dbReference>
<gene>
    <name evidence="8" type="ORF">BE221DRAFT_196784</name>
</gene>
<feature type="domain" description="MYND-type" evidence="7">
    <location>
        <begin position="14"/>
        <end position="54"/>
    </location>
</feature>
<dbReference type="PANTHER" id="PTHR46967">
    <property type="entry name" value="INSULIN-LIKE GROWTH FACTOR BINDING PROTEIN,N-TERMINAL"/>
    <property type="match status" value="1"/>
</dbReference>
<feature type="compositionally biased region" description="Pro residues" evidence="6">
    <location>
        <begin position="1151"/>
        <end position="1173"/>
    </location>
</feature>
<dbReference type="EMBL" id="KZ155771">
    <property type="protein sequence ID" value="OUS49281.1"/>
    <property type="molecule type" value="Genomic_DNA"/>
</dbReference>
<sequence length="2435" mass="260456">MRDHAPPRLTPCCADGCANEGAFRCKGCDNHGAARYCSRACQLRDWKDGHKLTCGTCVACGERPGPSARACPGPPRHAEMDLVRTLAQFTPRHFVEYACERCEGKITRETLDGEERQVGPAERCDTLDNHVMHRALMGVNDLHVGREECVVLIPASAKDRERLGMDAQKALDDIPEDAERIVIRGIGGYCEDAGALRFPNKTYPKVTHLRIHDVCMKSLTLTDEFFPRLNGLDVDNSLHACAASGDLKIILSALNDLKLYRYQGPRKVIQDMLVAAKKLIAFDASKLCLDPSPGDDFAALDLTHSFFLYRIRLHRADTLGELTIRAPYLQELTLHACWNLRVMDFVPPYGSEDSIKKQLVESDVRDNEHIDVSIKLSKLGERALAALREHPRVDPLDINSSEDRRSMHPNFNSRVIFREFNRVAVNDSSPVEVLARASAATRKKQRAQWIHHQRLKVDAAYAEDAGYFEDLCDAEYVRAHLSDYEDYYGDDLGAVIARPTDDDVDDDAPCAAGSYYDAGTSKCVDCGAGAYATGVAATCAWTNVPTTCDGSDGSAWTTAIASAAIGVNGSRVAVRCATPDGGLSFTNGARVTCDAPYVAETLTFACDASVTPDGALGLTCDTSNAPIAVRTGCGSPASGEGLSKAGSAVTCAFDGGQSACSTCPQGTKCAAARTSVPVPCDEGEYNDVAGESCKECPAGSTCANIRTVDPETCEAGRAAAARSTECVDCPAGNYSASAGSATCDACPAGYICEDALTTVPEACAAGSYAPEGSTKCVPCAVGTYQNSSASASCDPCPPGRLCYSNAQRITPGTCPAGSYAPEGHTEQLCIPCAIGTYQPLTGQGECKVCDEGKSCPEEGLTAPRECAGGTYSGYDIKDEAVAFALPYNASDTNRHPTVSAEGGSSCETCPAGYYCPDGLGPPTLCPIGTYSVAGATSCVGCDAGKACPKPLVSSIRDCISGTFSVGNATSCTECSPGRYCMDTTKNLQLNCALGFYSYGGAVSACTRCEAGKECPNVTGSRNADCDPGTFSAGGQTTCTFCPPGRFCNETDSAAAQYDCAAGTYSEGKQITCTPCAAGTFGVIIAAVTPSDCNPCPSGMYSTVEGASSDDACQLCPVDTECPNTGTVTPTPCASGLGTFGEVGQTACGTAPPAPSPPPSPPPPPPSPPPPAPPSLNETVSAPKISLRLQGNIEEWTSANESAFQIGIAAALNDGTVAADVEVISVKSGSVIVAFQITSAAMLPPTYGGDWNQTYLTDAVAKISSAVTTNTLNVGAPVYDLPSVDCAPGSYVFSSSGSNRVCKLCSLGKYSSVTNAPQCTSCAGGTATPYQGSSACANCAPGTVAPNPGSSECSLCPRGTIQPASGEMSCTQCQDNFFASAFGSISCAPCPAGFVSGAPAWVGETAGMRADGVLSVEVQEAIGGVRCIPDGTYDLPPPPPPSVKERLADRTSWTVGGISLSVYTLFLYVLGRYIWRKEKLTLKYAENDSFMYTITPLMENTPSRRGTMIEFEEEDLRFAIDCFRRGAVDDAEAVCSRIAERNHLSADALQGLGIARACAGDLEYAHAFAHRSVNIASTSQRQITLANIYLSQGHTEKAIALFDIAIRRDPVSAIGHFNVGNAHFMSGDWASARTSYLAALDREPHYYKALYNLAMLLDVTGFIAEAKDTMKRAVEIRRSDVRGVYAMGLLYVKLGQWKKAEEQFKNALLIDDKHAMSHVKLGNLAFRRGEFEFAGALYLNALESDSTNVEALTNIAMLDWCKGLSNASNSQLRLAITIHPTYYPALYNLAVTRLSQGRVDECLRYYQRAKACCGDSALEKTQIFNLSVALAEIDEIDDEEVPMEFTTTAAEHQLMKIAVSKIQTDDGRSSMPATSVKMSVKSTPTLSAMPSNVAHDDEGDVLLTRTECKYVSLVFISDAVKFPERLESCALDDTCVIVYEHDMNRVMLCRTLVSKAKEKLSDAHGLQSVDRIAIIAPAFLGGVQLGEHVVIDSRTVRQHGDVSFFLKGLNEMLGLYQWQGKRLDFLTLDHTAPVNVQLLRTIKFEHSFECDVACSDTMESVETFTLTDEQLKLTHGAASGTSASLNYFNAKALKDWASLPRAPPKHKIVQSSTGGMLALKGDDEYEKAKVSWRTAAKATMALRPAAHAVMPMHKASIEPPPPILAPPEPEEVSPRRSGKRHKQSKKTQDKWVDLEMMTPMPSAKFKQHVTQVFFCNEIAVELGIDANRVRVVRTDEITDTVTVRITEKRTPENEPRMVPSLETIVKNFQDKIKDGTFIIDDAFNGMYVLGVFWPPTETEADMDDAASGISSGDDTRVSHDENTPTSFTHSFASASITSEFNVHDIGGGFGAGDSKRANPSSTVTQPVTTLSLEPTPTSLVPIMARQMHDFVEIEFNDASESVTSAATNVSTPRWDLDRNVENLRKLERTGIWDADI</sequence>
<keyword evidence="2 4" id="KW-0863">Zinc-finger</keyword>
<evidence type="ECO:0000256" key="4">
    <source>
        <dbReference type="PROSITE-ProRule" id="PRU00134"/>
    </source>
</evidence>
<dbReference type="PROSITE" id="PS50005">
    <property type="entry name" value="TPR"/>
    <property type="match status" value="2"/>
</dbReference>
<dbReference type="InterPro" id="IPR011641">
    <property type="entry name" value="Tyr-kin_ephrin_A/B_rcpt-like"/>
</dbReference>
<evidence type="ECO:0000256" key="6">
    <source>
        <dbReference type="SAM" id="MobiDB-lite"/>
    </source>
</evidence>
<evidence type="ECO:0000259" key="7">
    <source>
        <dbReference type="PROSITE" id="PS50865"/>
    </source>
</evidence>
<evidence type="ECO:0000313" key="8">
    <source>
        <dbReference type="EMBL" id="OUS49281.1"/>
    </source>
</evidence>
<dbReference type="Pfam" id="PF13432">
    <property type="entry name" value="TPR_16"/>
    <property type="match status" value="2"/>
</dbReference>
<dbReference type="Gene3D" id="6.10.140.2220">
    <property type="match status" value="1"/>
</dbReference>
<dbReference type="CDD" id="cd00185">
    <property type="entry name" value="TNFRSF"/>
    <property type="match status" value="1"/>
</dbReference>
<dbReference type="eggNOG" id="KOG4626">
    <property type="taxonomic scope" value="Eukaryota"/>
</dbReference>
<dbReference type="Pfam" id="PF07699">
    <property type="entry name" value="Ephrin_rec_like"/>
    <property type="match status" value="3"/>
</dbReference>
<feature type="region of interest" description="Disordered" evidence="6">
    <location>
        <begin position="1143"/>
        <end position="1178"/>
    </location>
</feature>
<dbReference type="SUPFAM" id="SSF144232">
    <property type="entry name" value="HIT/MYND zinc finger-like"/>
    <property type="match status" value="1"/>
</dbReference>
<dbReference type="PANTHER" id="PTHR46967:SF1">
    <property type="entry name" value="KERATIN-ASSOCIATED PROTEIN 16-1-LIKE"/>
    <property type="match status" value="1"/>
</dbReference>
<proteinExistence type="predicted"/>
<dbReference type="Gene3D" id="1.25.40.10">
    <property type="entry name" value="Tetratricopeptide repeat domain"/>
    <property type="match status" value="1"/>
</dbReference>
<keyword evidence="5" id="KW-0802">TPR repeat</keyword>
<organism evidence="8">
    <name type="scientific">Ostreococcus tauri</name>
    <name type="common">Marine green alga</name>
    <dbReference type="NCBI Taxonomy" id="70448"/>
    <lineage>
        <taxon>Eukaryota</taxon>
        <taxon>Viridiplantae</taxon>
        <taxon>Chlorophyta</taxon>
        <taxon>Mamiellophyceae</taxon>
        <taxon>Mamiellales</taxon>
        <taxon>Bathycoccaceae</taxon>
        <taxon>Ostreococcus</taxon>
    </lineage>
</organism>
<name>A0A1Y5II90_OSTTA</name>
<accession>A0A1Y5II90</accession>
<dbReference type="SMART" id="SM01411">
    <property type="entry name" value="Ephrin_rec_like"/>
    <property type="match status" value="11"/>
</dbReference>
<keyword evidence="1" id="KW-0479">Metal-binding</keyword>
<evidence type="ECO:0000256" key="5">
    <source>
        <dbReference type="PROSITE-ProRule" id="PRU00339"/>
    </source>
</evidence>
<reference evidence="8" key="1">
    <citation type="submission" date="2017-04" db="EMBL/GenBank/DDBJ databases">
        <title>Population genomics of picophytoplankton unveils novel chromosome hypervariability.</title>
        <authorList>
            <consortium name="DOE Joint Genome Institute"/>
            <person name="Blanc-Mathieu R."/>
            <person name="Krasovec M."/>
            <person name="Hebrard M."/>
            <person name="Yau S."/>
            <person name="Desgranges E."/>
            <person name="Martin J."/>
            <person name="Schackwitz W."/>
            <person name="Kuo A."/>
            <person name="Salin G."/>
            <person name="Donnadieu C."/>
            <person name="Desdevises Y."/>
            <person name="Sanchez-Ferandin S."/>
            <person name="Moreau H."/>
            <person name="Rivals E."/>
            <person name="Grigoriev I.V."/>
            <person name="Grimsley N."/>
            <person name="Eyre-Walker A."/>
            <person name="Piganeau G."/>
        </authorList>
    </citation>
    <scope>NUCLEOTIDE SEQUENCE [LARGE SCALE GENOMIC DNA]</scope>
    <source>
        <strain evidence="8">RCC 1115</strain>
    </source>
</reference>
<dbReference type="InterPro" id="IPR009030">
    <property type="entry name" value="Growth_fac_rcpt_cys_sf"/>
</dbReference>
<dbReference type="PROSITE" id="PS50865">
    <property type="entry name" value="ZF_MYND_2"/>
    <property type="match status" value="1"/>
</dbReference>
<dbReference type="InterPro" id="IPR002893">
    <property type="entry name" value="Znf_MYND"/>
</dbReference>
<feature type="repeat" description="TPR" evidence="5">
    <location>
        <begin position="1578"/>
        <end position="1611"/>
    </location>
</feature>
<dbReference type="Proteomes" id="UP000195557">
    <property type="component" value="Unassembled WGS sequence"/>
</dbReference>
<dbReference type="SUPFAM" id="SSF48452">
    <property type="entry name" value="TPR-like"/>
    <property type="match status" value="2"/>
</dbReference>
<keyword evidence="3" id="KW-0862">Zinc</keyword>
<dbReference type="InterPro" id="IPR011990">
    <property type="entry name" value="TPR-like_helical_dom_sf"/>
</dbReference>
<feature type="region of interest" description="Disordered" evidence="6">
    <location>
        <begin position="2154"/>
        <end position="2188"/>
    </location>
</feature>
<feature type="repeat" description="TPR" evidence="5">
    <location>
        <begin position="1680"/>
        <end position="1713"/>
    </location>
</feature>
<dbReference type="GO" id="GO:0008270">
    <property type="term" value="F:zinc ion binding"/>
    <property type="evidence" value="ECO:0007669"/>
    <property type="project" value="UniProtKB-KW"/>
</dbReference>
<dbReference type="InterPro" id="IPR019734">
    <property type="entry name" value="TPR_rpt"/>
</dbReference>
<evidence type="ECO:0000256" key="2">
    <source>
        <dbReference type="ARBA" id="ARBA00022771"/>
    </source>
</evidence>
<evidence type="ECO:0000256" key="1">
    <source>
        <dbReference type="ARBA" id="ARBA00022723"/>
    </source>
</evidence>
<protein>
    <recommendedName>
        <fullName evidence="7">MYND-type domain-containing protein</fullName>
    </recommendedName>
</protein>
<evidence type="ECO:0000256" key="3">
    <source>
        <dbReference type="ARBA" id="ARBA00022833"/>
    </source>
</evidence>